<evidence type="ECO:0000259" key="11">
    <source>
        <dbReference type="PROSITE" id="PS50173"/>
    </source>
</evidence>
<feature type="compositionally biased region" description="Basic and acidic residues" evidence="10">
    <location>
        <begin position="234"/>
        <end position="246"/>
    </location>
</feature>
<evidence type="ECO:0000256" key="2">
    <source>
        <dbReference type="ARBA" id="ARBA00022679"/>
    </source>
</evidence>
<keyword evidence="14" id="KW-1185">Reference proteome</keyword>
<evidence type="ECO:0000259" key="12">
    <source>
        <dbReference type="PROSITE" id="PS51907"/>
    </source>
</evidence>
<dbReference type="InterPro" id="IPR001126">
    <property type="entry name" value="UmuC"/>
</dbReference>
<dbReference type="GO" id="GO:0005634">
    <property type="term" value="C:nucleus"/>
    <property type="evidence" value="ECO:0007669"/>
    <property type="project" value="UniProtKB-SubCell"/>
</dbReference>
<dbReference type="GO" id="GO:0003887">
    <property type="term" value="F:DNA-directed DNA polymerase activity"/>
    <property type="evidence" value="ECO:0007669"/>
    <property type="project" value="TreeGrafter"/>
</dbReference>
<feature type="domain" description="UBZ3-type" evidence="12">
    <location>
        <begin position="584"/>
        <end position="637"/>
    </location>
</feature>
<keyword evidence="2" id="KW-0808">Transferase</keyword>
<dbReference type="GO" id="GO:0070987">
    <property type="term" value="P:error-free translesion synthesis"/>
    <property type="evidence" value="ECO:0007669"/>
    <property type="project" value="UniProtKB-ARBA"/>
</dbReference>
<dbReference type="PIRSF" id="PIRSF036603">
    <property type="entry name" value="DPol_eta"/>
    <property type="match status" value="1"/>
</dbReference>
<dbReference type="GO" id="GO:0042276">
    <property type="term" value="P:error-prone translesion synthesis"/>
    <property type="evidence" value="ECO:0007669"/>
    <property type="project" value="TreeGrafter"/>
</dbReference>
<feature type="compositionally biased region" description="Basic and acidic residues" evidence="10">
    <location>
        <begin position="664"/>
        <end position="674"/>
    </location>
</feature>
<dbReference type="GO" id="GO:0003684">
    <property type="term" value="F:damaged DNA binding"/>
    <property type="evidence" value="ECO:0007669"/>
    <property type="project" value="InterPro"/>
</dbReference>
<evidence type="ECO:0000256" key="5">
    <source>
        <dbReference type="ARBA" id="ARBA00022771"/>
    </source>
</evidence>
<dbReference type="GO" id="GO:0009314">
    <property type="term" value="P:response to radiation"/>
    <property type="evidence" value="ECO:0007669"/>
    <property type="project" value="TreeGrafter"/>
</dbReference>
<evidence type="ECO:0000256" key="7">
    <source>
        <dbReference type="ARBA" id="ARBA00023204"/>
    </source>
</evidence>
<dbReference type="SUPFAM" id="SSF100879">
    <property type="entry name" value="Lesion bypass DNA polymerase (Y-family), little finger domain"/>
    <property type="match status" value="1"/>
</dbReference>
<dbReference type="InterPro" id="IPR043502">
    <property type="entry name" value="DNA/RNA_pol_sf"/>
</dbReference>
<dbReference type="EMBL" id="JAACJK010000001">
    <property type="protein sequence ID" value="KAF5342111.1"/>
    <property type="molecule type" value="Genomic_DNA"/>
</dbReference>
<feature type="region of interest" description="Disordered" evidence="10">
    <location>
        <begin position="199"/>
        <end position="273"/>
    </location>
</feature>
<name>A0A8H5CHX4_9AGAR</name>
<accession>A0A8H5CHX4</accession>
<dbReference type="Gene3D" id="3.30.70.270">
    <property type="match status" value="1"/>
</dbReference>
<dbReference type="Gene3D" id="3.30.1490.100">
    <property type="entry name" value="DNA polymerase, Y-family, little finger domain"/>
    <property type="match status" value="1"/>
</dbReference>
<evidence type="ECO:0000256" key="1">
    <source>
        <dbReference type="ARBA" id="ARBA00004123"/>
    </source>
</evidence>
<feature type="compositionally biased region" description="Basic and acidic residues" evidence="10">
    <location>
        <begin position="540"/>
        <end position="569"/>
    </location>
</feature>
<dbReference type="InterPro" id="IPR041298">
    <property type="entry name" value="UBZ3"/>
</dbReference>
<dbReference type="GO" id="GO:0006281">
    <property type="term" value="P:DNA repair"/>
    <property type="evidence" value="ECO:0007669"/>
    <property type="project" value="UniProtKB-KW"/>
</dbReference>
<dbReference type="FunFam" id="3.40.1170.60:FF:000008">
    <property type="entry name" value="DNA polymerase eta subunit"/>
    <property type="match status" value="1"/>
</dbReference>
<organism evidence="13 14">
    <name type="scientific">Ephemerocybe angulata</name>
    <dbReference type="NCBI Taxonomy" id="980116"/>
    <lineage>
        <taxon>Eukaryota</taxon>
        <taxon>Fungi</taxon>
        <taxon>Dikarya</taxon>
        <taxon>Basidiomycota</taxon>
        <taxon>Agaricomycotina</taxon>
        <taxon>Agaricomycetes</taxon>
        <taxon>Agaricomycetidae</taxon>
        <taxon>Agaricales</taxon>
        <taxon>Agaricineae</taxon>
        <taxon>Psathyrellaceae</taxon>
        <taxon>Ephemerocybe</taxon>
    </lineage>
</organism>
<dbReference type="GO" id="GO:0035861">
    <property type="term" value="C:site of double-strand break"/>
    <property type="evidence" value="ECO:0007669"/>
    <property type="project" value="TreeGrafter"/>
</dbReference>
<dbReference type="InterPro" id="IPR036775">
    <property type="entry name" value="DNA_pol_Y-fam_lit_finger_sf"/>
</dbReference>
<dbReference type="GO" id="GO:0008270">
    <property type="term" value="F:zinc ion binding"/>
    <property type="evidence" value="ECO:0007669"/>
    <property type="project" value="UniProtKB-KW"/>
</dbReference>
<dbReference type="Gene3D" id="1.10.150.20">
    <property type="entry name" value="5' to 3' exonuclease, C-terminal subdomain"/>
    <property type="match status" value="1"/>
</dbReference>
<keyword evidence="7" id="KW-0234">DNA repair</keyword>
<dbReference type="GO" id="GO:0007064">
    <property type="term" value="P:mitotic sister chromatid cohesion"/>
    <property type="evidence" value="ECO:0007669"/>
    <property type="project" value="UniProtKB-ARBA"/>
</dbReference>
<evidence type="ECO:0000256" key="9">
    <source>
        <dbReference type="ARBA" id="ARBA00044975"/>
    </source>
</evidence>
<dbReference type="PANTHER" id="PTHR45873">
    <property type="entry name" value="DNA POLYMERASE ETA"/>
    <property type="match status" value="1"/>
</dbReference>
<dbReference type="InterPro" id="IPR043128">
    <property type="entry name" value="Rev_trsase/Diguanyl_cyclase"/>
</dbReference>
<feature type="region of interest" description="Disordered" evidence="10">
    <location>
        <begin position="638"/>
        <end position="674"/>
    </location>
</feature>
<dbReference type="InterPro" id="IPR017961">
    <property type="entry name" value="DNA_pol_Y-fam_little_finger"/>
</dbReference>
<sequence length="674" mass="75035">MDLGPTSPTKPSWKGKSRAVNQEFVDLNPTITYRHILSQNLGVKDPLRVVALCDSDAFYAACEMNRLQVPPDTPLVVLQWESLIAVNYPARKYGISRMDKKKDALKRCPHLKVVHVATYKEGEAEPGYWDDVDTNTHKVSLDYYRRESMKIAALFREMLPGCEVEKASIDEAFIDFTKPVRDILLERYPYLATVPADAPYGIDSPLPPPPPVDWEGKGTVVPVHPPPPPPDPKPSSKEEDSEREGETEPQSPGASTSTTPLPTLDTDLHGEEDDTTTWHDVALSIASELMFKARQEVLKQLNYSTSAGVARNKFLAKLAASYRKPDGQSILRNAAIPNYLIPMPFQKIRFLGGKLGKAFAEQYDVSTVGDLLTISLDEMQSKFGEESVWVYEILRGIDRSEVKDKGTTLTKSMLASKNLPKPITKASEGYHWIRVLAAELALRLNDARKLSPNLWPKTIVLHARKGYEPGRSKQAPFPFTKDVTVDFIAAAGGKLWKELVGNTSTMKVSSVQLAFTGIGVSEAGQQTIEGFFGSKPPSKRSRDDVKEHPGEARAQEGIDRPAEVSKEDVDNQMEDPQARSRSGTDELSYTCPRCQKTIRPNAASSTTVQTEEECETVLTGLRLEHDDWHFAQDLVREEATSSGKRIIPGQTTQGSKPKKRRKETKGIEKFFTRK</sequence>
<keyword evidence="3" id="KW-0479">Metal-binding</keyword>
<dbReference type="GO" id="GO:0005657">
    <property type="term" value="C:replication fork"/>
    <property type="evidence" value="ECO:0007669"/>
    <property type="project" value="UniProtKB-ARBA"/>
</dbReference>
<evidence type="ECO:0000256" key="8">
    <source>
        <dbReference type="ARBA" id="ARBA00023242"/>
    </source>
</evidence>
<evidence type="ECO:0000256" key="10">
    <source>
        <dbReference type="SAM" id="MobiDB-lite"/>
    </source>
</evidence>
<keyword evidence="6" id="KW-0862">Zinc</keyword>
<evidence type="ECO:0000313" key="13">
    <source>
        <dbReference type="EMBL" id="KAF5342111.1"/>
    </source>
</evidence>
<dbReference type="AlphaFoldDB" id="A0A8H5CHX4"/>
<dbReference type="OrthoDB" id="5723at2759"/>
<dbReference type="FunFam" id="1.10.150.20:FF:000014">
    <property type="entry name" value="Polymerase (DNA directed), eta"/>
    <property type="match status" value="1"/>
</dbReference>
<evidence type="ECO:0000256" key="6">
    <source>
        <dbReference type="ARBA" id="ARBA00022833"/>
    </source>
</evidence>
<dbReference type="Pfam" id="PF21704">
    <property type="entry name" value="POLH-Rev1_HhH"/>
    <property type="match status" value="1"/>
</dbReference>
<dbReference type="InterPro" id="IPR052230">
    <property type="entry name" value="DNA_polymerase_eta"/>
</dbReference>
<evidence type="ECO:0000256" key="3">
    <source>
        <dbReference type="ARBA" id="ARBA00022723"/>
    </source>
</evidence>
<protein>
    <recommendedName>
        <fullName evidence="9">DNA polymerase eta</fullName>
    </recommendedName>
</protein>
<evidence type="ECO:0000256" key="4">
    <source>
        <dbReference type="ARBA" id="ARBA00022763"/>
    </source>
</evidence>
<feature type="region of interest" description="Disordered" evidence="10">
    <location>
        <begin position="530"/>
        <end position="588"/>
    </location>
</feature>
<dbReference type="PANTHER" id="PTHR45873:SF1">
    <property type="entry name" value="DNA POLYMERASE ETA"/>
    <property type="match status" value="1"/>
</dbReference>
<dbReference type="Proteomes" id="UP000541558">
    <property type="component" value="Unassembled WGS sequence"/>
</dbReference>
<dbReference type="Pfam" id="PF00817">
    <property type="entry name" value="IMS"/>
    <property type="match status" value="1"/>
</dbReference>
<keyword evidence="4" id="KW-0227">DNA damage</keyword>
<comment type="subcellular location">
    <subcellularLocation>
        <location evidence="1">Nucleus</location>
    </subcellularLocation>
</comment>
<comment type="caution">
    <text evidence="13">The sequence shown here is derived from an EMBL/GenBank/DDBJ whole genome shotgun (WGS) entry which is preliminary data.</text>
</comment>
<dbReference type="SUPFAM" id="SSF56672">
    <property type="entry name" value="DNA/RNA polymerases"/>
    <property type="match status" value="1"/>
</dbReference>
<dbReference type="Pfam" id="PF11799">
    <property type="entry name" value="IMS_C"/>
    <property type="match status" value="1"/>
</dbReference>
<feature type="compositionally biased region" description="Low complexity" evidence="10">
    <location>
        <begin position="255"/>
        <end position="265"/>
    </location>
</feature>
<dbReference type="Gene3D" id="3.40.1170.60">
    <property type="match status" value="1"/>
</dbReference>
<keyword evidence="5" id="KW-0863">Zinc-finger</keyword>
<dbReference type="PROSITE" id="PS50173">
    <property type="entry name" value="UMUC"/>
    <property type="match status" value="1"/>
</dbReference>
<evidence type="ECO:0000313" key="14">
    <source>
        <dbReference type="Proteomes" id="UP000541558"/>
    </source>
</evidence>
<proteinExistence type="predicted"/>
<feature type="domain" description="UmuC" evidence="11">
    <location>
        <begin position="50"/>
        <end position="352"/>
    </location>
</feature>
<reference evidence="13 14" key="1">
    <citation type="journal article" date="2020" name="ISME J.">
        <title>Uncovering the hidden diversity of litter-decomposition mechanisms in mushroom-forming fungi.</title>
        <authorList>
            <person name="Floudas D."/>
            <person name="Bentzer J."/>
            <person name="Ahren D."/>
            <person name="Johansson T."/>
            <person name="Persson P."/>
            <person name="Tunlid A."/>
        </authorList>
    </citation>
    <scope>NUCLEOTIDE SEQUENCE [LARGE SCALE GENOMIC DNA]</scope>
    <source>
        <strain evidence="13 14">CBS 175.51</strain>
    </source>
</reference>
<dbReference type="PROSITE" id="PS51907">
    <property type="entry name" value="ZF_UBZ3"/>
    <property type="match status" value="1"/>
</dbReference>
<feature type="compositionally biased region" description="Pro residues" evidence="10">
    <location>
        <begin position="223"/>
        <end position="233"/>
    </location>
</feature>
<keyword evidence="8" id="KW-0539">Nucleus</keyword>
<gene>
    <name evidence="13" type="ORF">D9611_001599</name>
</gene>